<dbReference type="Proteomes" id="UP000789831">
    <property type="component" value="Unassembled WGS sequence"/>
</dbReference>
<organism evidence="1 2">
    <name type="scientific">Ambispora gerdemannii</name>
    <dbReference type="NCBI Taxonomy" id="144530"/>
    <lineage>
        <taxon>Eukaryota</taxon>
        <taxon>Fungi</taxon>
        <taxon>Fungi incertae sedis</taxon>
        <taxon>Mucoromycota</taxon>
        <taxon>Glomeromycotina</taxon>
        <taxon>Glomeromycetes</taxon>
        <taxon>Archaeosporales</taxon>
        <taxon>Ambisporaceae</taxon>
        <taxon>Ambispora</taxon>
    </lineage>
</organism>
<keyword evidence="2" id="KW-1185">Reference proteome</keyword>
<reference evidence="1" key="1">
    <citation type="submission" date="2021-06" db="EMBL/GenBank/DDBJ databases">
        <authorList>
            <person name="Kallberg Y."/>
            <person name="Tangrot J."/>
            <person name="Rosling A."/>
        </authorList>
    </citation>
    <scope>NUCLEOTIDE SEQUENCE</scope>
    <source>
        <strain evidence="1">MT106</strain>
    </source>
</reference>
<comment type="caution">
    <text evidence="1">The sequence shown here is derived from an EMBL/GenBank/DDBJ whole genome shotgun (WGS) entry which is preliminary data.</text>
</comment>
<dbReference type="EMBL" id="CAJVPL010005181">
    <property type="protein sequence ID" value="CAG8655295.1"/>
    <property type="molecule type" value="Genomic_DNA"/>
</dbReference>
<evidence type="ECO:0000313" key="2">
    <source>
        <dbReference type="Proteomes" id="UP000789831"/>
    </source>
</evidence>
<accession>A0A9N9E1S0</accession>
<sequence length="72" mass="8040">SVSTFKWTNKDMKYASTSYSYRTQRQILVTTPFMAARSKPLKKANLSGLGGDSAIGNPKTVDKQITIRTVRK</sequence>
<dbReference type="AlphaFoldDB" id="A0A9N9E1S0"/>
<proteinExistence type="predicted"/>
<evidence type="ECO:0000313" key="1">
    <source>
        <dbReference type="EMBL" id="CAG8655295.1"/>
    </source>
</evidence>
<gene>
    <name evidence="1" type="ORF">AGERDE_LOCUS11572</name>
</gene>
<protein>
    <submittedName>
        <fullName evidence="1">11933_t:CDS:1</fullName>
    </submittedName>
</protein>
<feature type="non-terminal residue" evidence="1">
    <location>
        <position position="1"/>
    </location>
</feature>
<name>A0A9N9E1S0_9GLOM</name>